<proteinExistence type="predicted"/>
<gene>
    <name evidence="2" type="ORF">L195_g032609</name>
</gene>
<comment type="caution">
    <text evidence="2">The sequence shown here is derived from an EMBL/GenBank/DDBJ whole genome shotgun (WGS) entry which is preliminary data.</text>
</comment>
<accession>A0A2K3LDS9</accession>
<name>A0A2K3LDS9_TRIPR</name>
<reference evidence="2 3" key="1">
    <citation type="journal article" date="2014" name="Am. J. Bot.">
        <title>Genome assembly and annotation for red clover (Trifolium pratense; Fabaceae).</title>
        <authorList>
            <person name="Istvanek J."/>
            <person name="Jaros M."/>
            <person name="Krenek A."/>
            <person name="Repkova J."/>
        </authorList>
    </citation>
    <scope>NUCLEOTIDE SEQUENCE [LARGE SCALE GENOMIC DNA]</scope>
    <source>
        <strain evidence="3">cv. Tatra</strain>
        <tissue evidence="2">Young leaves</tissue>
    </source>
</reference>
<dbReference type="AlphaFoldDB" id="A0A2K3LDS9"/>
<evidence type="ECO:0000256" key="1">
    <source>
        <dbReference type="SAM" id="MobiDB-lite"/>
    </source>
</evidence>
<feature type="non-terminal residue" evidence="2">
    <location>
        <position position="1"/>
    </location>
</feature>
<evidence type="ECO:0000313" key="3">
    <source>
        <dbReference type="Proteomes" id="UP000236291"/>
    </source>
</evidence>
<dbReference type="Proteomes" id="UP000236291">
    <property type="component" value="Unassembled WGS sequence"/>
</dbReference>
<protein>
    <submittedName>
        <fullName evidence="2">Uncharacterized protein</fullName>
    </submittedName>
</protein>
<sequence length="49" mass="5214">HQPGVLFEEVPGSWSLEEEDDAMGGATARNGGGGGRRECVLRWELEGGN</sequence>
<organism evidence="2 3">
    <name type="scientific">Trifolium pratense</name>
    <name type="common">Red clover</name>
    <dbReference type="NCBI Taxonomy" id="57577"/>
    <lineage>
        <taxon>Eukaryota</taxon>
        <taxon>Viridiplantae</taxon>
        <taxon>Streptophyta</taxon>
        <taxon>Embryophyta</taxon>
        <taxon>Tracheophyta</taxon>
        <taxon>Spermatophyta</taxon>
        <taxon>Magnoliopsida</taxon>
        <taxon>eudicotyledons</taxon>
        <taxon>Gunneridae</taxon>
        <taxon>Pentapetalae</taxon>
        <taxon>rosids</taxon>
        <taxon>fabids</taxon>
        <taxon>Fabales</taxon>
        <taxon>Fabaceae</taxon>
        <taxon>Papilionoideae</taxon>
        <taxon>50 kb inversion clade</taxon>
        <taxon>NPAAA clade</taxon>
        <taxon>Hologalegina</taxon>
        <taxon>IRL clade</taxon>
        <taxon>Trifolieae</taxon>
        <taxon>Trifolium</taxon>
    </lineage>
</organism>
<reference evidence="2 3" key="2">
    <citation type="journal article" date="2017" name="Front. Plant Sci.">
        <title>Gene Classification and Mining of Molecular Markers Useful in Red Clover (Trifolium pratense) Breeding.</title>
        <authorList>
            <person name="Istvanek J."/>
            <person name="Dluhosova J."/>
            <person name="Dluhos P."/>
            <person name="Patkova L."/>
            <person name="Nedelnik J."/>
            <person name="Repkova J."/>
        </authorList>
    </citation>
    <scope>NUCLEOTIDE SEQUENCE [LARGE SCALE GENOMIC DNA]</scope>
    <source>
        <strain evidence="3">cv. Tatra</strain>
        <tissue evidence="2">Young leaves</tissue>
    </source>
</reference>
<evidence type="ECO:0000313" key="2">
    <source>
        <dbReference type="EMBL" id="PNX76654.1"/>
    </source>
</evidence>
<feature type="region of interest" description="Disordered" evidence="1">
    <location>
        <begin position="17"/>
        <end position="36"/>
    </location>
</feature>
<dbReference type="EMBL" id="ASHM01031044">
    <property type="protein sequence ID" value="PNX76654.1"/>
    <property type="molecule type" value="Genomic_DNA"/>
</dbReference>